<reference evidence="2 3" key="1">
    <citation type="submission" date="2019-09" db="EMBL/GenBank/DDBJ databases">
        <authorList>
            <person name="Silva M."/>
            <person name="Pereira G."/>
            <person name="Lopes-Da-Costa L."/>
            <person name="Silva E."/>
        </authorList>
    </citation>
    <scope>NUCLEOTIDE SEQUENCE [LARGE SCALE GENOMIC DNA]</scope>
    <source>
        <strain evidence="2 3">FMV-PI01</strain>
    </source>
</reference>
<comment type="caution">
    <text evidence="2">The sequence shown here is derived from an EMBL/GenBank/DDBJ whole genome shotgun (WGS) entry which is preliminary data.</text>
</comment>
<dbReference type="RefSeq" id="WP_154571193.1">
    <property type="nucleotide sequence ID" value="NZ_VWSJ01000028.1"/>
</dbReference>
<accession>A0A6L5WIH2</accession>
<gene>
    <name evidence="2" type="ORF">F1B92_07175</name>
</gene>
<protein>
    <submittedName>
        <fullName evidence="2">Uncharacterized protein</fullName>
    </submittedName>
</protein>
<feature type="region of interest" description="Disordered" evidence="1">
    <location>
        <begin position="27"/>
        <end position="78"/>
    </location>
</feature>
<name>A0A6L5WIH2_9BACT</name>
<proteinExistence type="predicted"/>
<keyword evidence="3" id="KW-1185">Reference proteome</keyword>
<dbReference type="Proteomes" id="UP000476338">
    <property type="component" value="Unassembled WGS sequence"/>
</dbReference>
<feature type="compositionally biased region" description="Polar residues" evidence="1">
    <location>
        <begin position="32"/>
        <end position="51"/>
    </location>
</feature>
<organism evidence="2 3">
    <name type="scientific">Campylobacter portucalensis</name>
    <dbReference type="NCBI Taxonomy" id="2608384"/>
    <lineage>
        <taxon>Bacteria</taxon>
        <taxon>Pseudomonadati</taxon>
        <taxon>Campylobacterota</taxon>
        <taxon>Epsilonproteobacteria</taxon>
        <taxon>Campylobacterales</taxon>
        <taxon>Campylobacteraceae</taxon>
        <taxon>Campylobacter</taxon>
    </lineage>
</organism>
<sequence length="78" mass="8713">MFKKSISITLVLCSTLYPLEFTYNGKKDENSSKYLKQDSQPIAPGTSSSEKYNFKFEGNSGNKLIFDYDPNKTGGGRS</sequence>
<dbReference type="AlphaFoldDB" id="A0A6L5WIH2"/>
<reference evidence="2 3" key="2">
    <citation type="submission" date="2020-03" db="EMBL/GenBank/DDBJ databases">
        <title>Campylobacter portucalensis sp. nov., a new species of Campylobacter isolated from the reproductive tract of bulls.</title>
        <authorList>
            <person name="Silva M.F."/>
            <person name="Pereira G."/>
            <person name="Carneiro C."/>
            <person name="Hemphill A."/>
            <person name="Mateus L."/>
            <person name="Lopes-Da-Costa L."/>
            <person name="Silva E."/>
        </authorList>
    </citation>
    <scope>NUCLEOTIDE SEQUENCE [LARGE SCALE GENOMIC DNA]</scope>
    <source>
        <strain evidence="2 3">FMV-PI01</strain>
    </source>
</reference>
<evidence type="ECO:0000313" key="2">
    <source>
        <dbReference type="EMBL" id="MSN96939.1"/>
    </source>
</evidence>
<dbReference type="EMBL" id="VWSJ01000028">
    <property type="protein sequence ID" value="MSN96939.1"/>
    <property type="molecule type" value="Genomic_DNA"/>
</dbReference>
<evidence type="ECO:0000256" key="1">
    <source>
        <dbReference type="SAM" id="MobiDB-lite"/>
    </source>
</evidence>
<evidence type="ECO:0000313" key="3">
    <source>
        <dbReference type="Proteomes" id="UP000476338"/>
    </source>
</evidence>